<accession>A0ABN1XEP4</accession>
<dbReference type="InterPro" id="IPR036388">
    <property type="entry name" value="WH-like_DNA-bd_sf"/>
</dbReference>
<evidence type="ECO:0000313" key="3">
    <source>
        <dbReference type="EMBL" id="GAA1303341.1"/>
    </source>
</evidence>
<dbReference type="SUPFAM" id="SSF46785">
    <property type="entry name" value="Winged helix' DNA-binding domain"/>
    <property type="match status" value="1"/>
</dbReference>
<dbReference type="InterPro" id="IPR036390">
    <property type="entry name" value="WH_DNA-bd_sf"/>
</dbReference>
<dbReference type="Pfam" id="PF13601">
    <property type="entry name" value="HTH_34"/>
    <property type="match status" value="1"/>
</dbReference>
<dbReference type="Gene3D" id="1.10.10.10">
    <property type="entry name" value="Winged helix-like DNA-binding domain superfamily/Winged helix DNA-binding domain"/>
    <property type="match status" value="1"/>
</dbReference>
<dbReference type="CDD" id="cd00090">
    <property type="entry name" value="HTH_ARSR"/>
    <property type="match status" value="1"/>
</dbReference>
<keyword evidence="4" id="KW-1185">Reference proteome</keyword>
<dbReference type="Proteomes" id="UP001500282">
    <property type="component" value="Unassembled WGS sequence"/>
</dbReference>
<feature type="region of interest" description="Disordered" evidence="1">
    <location>
        <begin position="1"/>
        <end position="25"/>
    </location>
</feature>
<evidence type="ECO:0000313" key="4">
    <source>
        <dbReference type="Proteomes" id="UP001500282"/>
    </source>
</evidence>
<feature type="compositionally biased region" description="Basic and acidic residues" evidence="1">
    <location>
        <begin position="73"/>
        <end position="92"/>
    </location>
</feature>
<evidence type="ECO:0000259" key="2">
    <source>
        <dbReference type="Pfam" id="PF13601"/>
    </source>
</evidence>
<organism evidence="3 4">
    <name type="scientific">Streptomyces javensis</name>
    <dbReference type="NCBI Taxonomy" id="114698"/>
    <lineage>
        <taxon>Bacteria</taxon>
        <taxon>Bacillati</taxon>
        <taxon>Actinomycetota</taxon>
        <taxon>Actinomycetes</taxon>
        <taxon>Kitasatosporales</taxon>
        <taxon>Streptomycetaceae</taxon>
        <taxon>Streptomyces</taxon>
        <taxon>Streptomyces violaceusniger group</taxon>
    </lineage>
</organism>
<feature type="domain" description="Winged helix DNA-binding" evidence="2">
    <location>
        <begin position="31"/>
        <end position="85"/>
    </location>
</feature>
<dbReference type="EMBL" id="BAAAIH010000096">
    <property type="protein sequence ID" value="GAA1303341.1"/>
    <property type="molecule type" value="Genomic_DNA"/>
</dbReference>
<feature type="compositionally biased region" description="Low complexity" evidence="1">
    <location>
        <begin position="104"/>
        <end position="115"/>
    </location>
</feature>
<dbReference type="InterPro" id="IPR027395">
    <property type="entry name" value="WH_DNA-bd_dom"/>
</dbReference>
<evidence type="ECO:0000256" key="1">
    <source>
        <dbReference type="SAM" id="MobiDB-lite"/>
    </source>
</evidence>
<reference evidence="3 4" key="1">
    <citation type="journal article" date="2019" name="Int. J. Syst. Evol. Microbiol.">
        <title>The Global Catalogue of Microorganisms (GCM) 10K type strain sequencing project: providing services to taxonomists for standard genome sequencing and annotation.</title>
        <authorList>
            <consortium name="The Broad Institute Genomics Platform"/>
            <consortium name="The Broad Institute Genome Sequencing Center for Infectious Disease"/>
            <person name="Wu L."/>
            <person name="Ma J."/>
        </authorList>
    </citation>
    <scope>NUCLEOTIDE SEQUENCE [LARGE SCALE GENOMIC DNA]</scope>
    <source>
        <strain evidence="3 4">JCM 11448</strain>
    </source>
</reference>
<gene>
    <name evidence="3" type="ORF">GCM10009579_85980</name>
</gene>
<feature type="region of interest" description="Disordered" evidence="1">
    <location>
        <begin position="73"/>
        <end position="127"/>
    </location>
</feature>
<proteinExistence type="predicted"/>
<comment type="caution">
    <text evidence="3">The sequence shown here is derived from an EMBL/GenBank/DDBJ whole genome shotgun (WGS) entry which is preliminary data.</text>
</comment>
<dbReference type="InterPro" id="IPR011991">
    <property type="entry name" value="ArsR-like_HTH"/>
</dbReference>
<sequence>MGFQDGGGRGARRHPHPLRPQPDTALLDPTRLSIVSLLVSVEWAEFGWVRESAGLSPSALSKQVSTLETRGYVEVKKGYVGKRPEHGSRSPRPDGTPSKDTWRRCAASSRSPSGPRSDRTNDAVRLGHRGADMRFHAVLVSTR</sequence>
<protein>
    <recommendedName>
        <fullName evidence="2">Winged helix DNA-binding domain-containing protein</fullName>
    </recommendedName>
</protein>
<name>A0ABN1XEP4_9ACTN</name>